<evidence type="ECO:0000259" key="3">
    <source>
        <dbReference type="Pfam" id="PF21057"/>
    </source>
</evidence>
<comment type="similarity">
    <text evidence="1">Belongs to the OPI10 family.</text>
</comment>
<evidence type="ECO:0000313" key="5">
    <source>
        <dbReference type="Proteomes" id="UP000053240"/>
    </source>
</evidence>
<dbReference type="GO" id="GO:0005829">
    <property type="term" value="C:cytosol"/>
    <property type="evidence" value="ECO:0007669"/>
    <property type="project" value="TreeGrafter"/>
</dbReference>
<dbReference type="InParanoid" id="A0A0N1PI79"/>
<sequence>MSNVFGLIVSGRLVQTDFTPLTETTFIITIPETESINHAAVFLTGVAPLPAGTAGMVYWSWPDPAAPPSWQLLGHISNTKPSAIFKISNLKKLHELSAENKIGGAFGQQQICNYAQIGISIEPESNVELLASSVAAETNQYVTFAQKMLENLVNFVASFSVTQEQMTPTPGVSYIPLNTLHTWYQNFERRLQQNPNFWKN</sequence>
<protein>
    <submittedName>
        <fullName evidence="4">Protein OPI10-like</fullName>
    </submittedName>
</protein>
<accession>A0A0N1PI79</accession>
<dbReference type="Proteomes" id="UP000053240">
    <property type="component" value="Unassembled WGS sequence"/>
</dbReference>
<dbReference type="InterPro" id="IPR048364">
    <property type="entry name" value="Hikeshi-like_C"/>
</dbReference>
<dbReference type="PANTHER" id="PTHR12925:SF0">
    <property type="entry name" value="PROTEIN HIKESHI"/>
    <property type="match status" value="1"/>
</dbReference>
<dbReference type="GO" id="GO:0030544">
    <property type="term" value="F:Hsp70 protein binding"/>
    <property type="evidence" value="ECO:0007669"/>
    <property type="project" value="TreeGrafter"/>
</dbReference>
<name>A0A0N1PI79_PAPMA</name>
<dbReference type="PANTHER" id="PTHR12925">
    <property type="entry name" value="HIKESHI FAMILY MEMBER"/>
    <property type="match status" value="1"/>
</dbReference>
<dbReference type="STRING" id="76193.A0A0N1PI79"/>
<dbReference type="InterPro" id="IPR008493">
    <property type="entry name" value="Hikeshi-like_N"/>
</dbReference>
<keyword evidence="5" id="KW-1185">Reference proteome</keyword>
<dbReference type="KEGG" id="pmac:106708288"/>
<dbReference type="OrthoDB" id="10248398at2759"/>
<dbReference type="FunCoup" id="A0A0N1PI79">
    <property type="interactions" value="1537"/>
</dbReference>
<dbReference type="Pfam" id="PF05603">
    <property type="entry name" value="Hikeshi-like_N"/>
    <property type="match status" value="1"/>
</dbReference>
<dbReference type="AlphaFoldDB" id="A0A0N1PI79"/>
<dbReference type="GO" id="GO:0006606">
    <property type="term" value="P:protein import into nucleus"/>
    <property type="evidence" value="ECO:0007669"/>
    <property type="project" value="TreeGrafter"/>
</dbReference>
<feature type="domain" description="Hikeshi-like N-terminal" evidence="2">
    <location>
        <begin position="8"/>
        <end position="132"/>
    </location>
</feature>
<organism evidence="4 5">
    <name type="scientific">Papilio machaon</name>
    <name type="common">Old World swallowtail butterfly</name>
    <dbReference type="NCBI Taxonomy" id="76193"/>
    <lineage>
        <taxon>Eukaryota</taxon>
        <taxon>Metazoa</taxon>
        <taxon>Ecdysozoa</taxon>
        <taxon>Arthropoda</taxon>
        <taxon>Hexapoda</taxon>
        <taxon>Insecta</taxon>
        <taxon>Pterygota</taxon>
        <taxon>Neoptera</taxon>
        <taxon>Endopterygota</taxon>
        <taxon>Lepidoptera</taxon>
        <taxon>Glossata</taxon>
        <taxon>Ditrysia</taxon>
        <taxon>Papilionoidea</taxon>
        <taxon>Papilionidae</taxon>
        <taxon>Papilioninae</taxon>
        <taxon>Papilio</taxon>
    </lineage>
</organism>
<gene>
    <name evidence="4" type="ORF">RR48_04920</name>
</gene>
<evidence type="ECO:0000256" key="1">
    <source>
        <dbReference type="ARBA" id="ARBA00006623"/>
    </source>
</evidence>
<dbReference type="GO" id="GO:0061608">
    <property type="term" value="F:nuclear import signal receptor activity"/>
    <property type="evidence" value="ECO:0007669"/>
    <property type="project" value="TreeGrafter"/>
</dbReference>
<evidence type="ECO:0000313" key="4">
    <source>
        <dbReference type="EMBL" id="KPJ20322.1"/>
    </source>
</evidence>
<reference evidence="4 5" key="1">
    <citation type="journal article" date="2015" name="Nat. Commun.">
        <title>Outbred genome sequencing and CRISPR/Cas9 gene editing in butterflies.</title>
        <authorList>
            <person name="Li X."/>
            <person name="Fan D."/>
            <person name="Zhang W."/>
            <person name="Liu G."/>
            <person name="Zhang L."/>
            <person name="Zhao L."/>
            <person name="Fang X."/>
            <person name="Chen L."/>
            <person name="Dong Y."/>
            <person name="Chen Y."/>
            <person name="Ding Y."/>
            <person name="Zhao R."/>
            <person name="Feng M."/>
            <person name="Zhu Y."/>
            <person name="Feng Y."/>
            <person name="Jiang X."/>
            <person name="Zhu D."/>
            <person name="Xiang H."/>
            <person name="Feng X."/>
            <person name="Li S."/>
            <person name="Wang J."/>
            <person name="Zhang G."/>
            <person name="Kronforst M.R."/>
            <person name="Wang W."/>
        </authorList>
    </citation>
    <scope>NUCLEOTIDE SEQUENCE [LARGE SCALE GENOMIC DNA]</scope>
    <source>
        <strain evidence="4">Ya'a_city_454_Pm</strain>
        <tissue evidence="4">Whole body</tissue>
    </source>
</reference>
<dbReference type="InterPro" id="IPR031318">
    <property type="entry name" value="OPI10"/>
</dbReference>
<dbReference type="GO" id="GO:0005634">
    <property type="term" value="C:nucleus"/>
    <property type="evidence" value="ECO:0007669"/>
    <property type="project" value="TreeGrafter"/>
</dbReference>
<dbReference type="EMBL" id="KQ459717">
    <property type="protein sequence ID" value="KPJ20322.1"/>
    <property type="molecule type" value="Genomic_DNA"/>
</dbReference>
<proteinExistence type="inferred from homology"/>
<feature type="domain" description="Hikeshi-like C-terminal" evidence="3">
    <location>
        <begin position="140"/>
        <end position="200"/>
    </location>
</feature>
<dbReference type="OMA" id="WWAKFER"/>
<evidence type="ECO:0000259" key="2">
    <source>
        <dbReference type="Pfam" id="PF05603"/>
    </source>
</evidence>
<dbReference type="Pfam" id="PF21057">
    <property type="entry name" value="Hikeshi-like_C"/>
    <property type="match status" value="1"/>
</dbReference>